<proteinExistence type="inferred from homology"/>
<dbReference type="InterPro" id="IPR051122">
    <property type="entry name" value="SDR_DHRS6-like"/>
</dbReference>
<accession>A0ABP8UL28</accession>
<keyword evidence="4" id="KW-1185">Reference proteome</keyword>
<organism evidence="3 4">
    <name type="scientific">Actinoallomurus vinaceus</name>
    <dbReference type="NCBI Taxonomy" id="1080074"/>
    <lineage>
        <taxon>Bacteria</taxon>
        <taxon>Bacillati</taxon>
        <taxon>Actinomycetota</taxon>
        <taxon>Actinomycetes</taxon>
        <taxon>Streptosporangiales</taxon>
        <taxon>Thermomonosporaceae</taxon>
        <taxon>Actinoallomurus</taxon>
    </lineage>
</organism>
<comment type="similarity">
    <text evidence="1">Belongs to the short-chain dehydrogenases/reductases (SDR) family.</text>
</comment>
<sequence length="200" mass="21244">MKILLIGANGTLGRAVHAVLSRRGHEVVTASRKDSDLYVDITDPASIGALYERVGTVDAVACAAGPVPWRPLAELDLRDVRDGLDGKAVSQIELVRQGLHRVAEDGSYTLITGILAREPIRTGAVASLANGAVEAFVRAAAIELPGRQRINAVSPTVFEESLAEYDAVFAGFDAVPVDRAAAAYVRSIEGHQTGQVYRVE</sequence>
<dbReference type="CDD" id="cd11731">
    <property type="entry name" value="Lin1944_like_SDR_c"/>
    <property type="match status" value="1"/>
</dbReference>
<dbReference type="RefSeq" id="WP_345435595.1">
    <property type="nucleotide sequence ID" value="NZ_BAABHK010000011.1"/>
</dbReference>
<dbReference type="NCBIfam" id="NF005754">
    <property type="entry name" value="PRK07578.1"/>
    <property type="match status" value="1"/>
</dbReference>
<dbReference type="PANTHER" id="PTHR43477">
    <property type="entry name" value="DIHYDROANTICAPSIN 7-DEHYDROGENASE"/>
    <property type="match status" value="1"/>
</dbReference>
<name>A0ABP8UL28_9ACTN</name>
<dbReference type="Proteomes" id="UP001501442">
    <property type="component" value="Unassembled WGS sequence"/>
</dbReference>
<comment type="caution">
    <text evidence="3">The sequence shown here is derived from an EMBL/GenBank/DDBJ whole genome shotgun (WGS) entry which is preliminary data.</text>
</comment>
<keyword evidence="2" id="KW-0560">Oxidoreductase</keyword>
<evidence type="ECO:0000256" key="1">
    <source>
        <dbReference type="ARBA" id="ARBA00006484"/>
    </source>
</evidence>
<dbReference type="Gene3D" id="3.40.50.720">
    <property type="entry name" value="NAD(P)-binding Rossmann-like Domain"/>
    <property type="match status" value="1"/>
</dbReference>
<protein>
    <submittedName>
        <fullName evidence="3">Short chain dehydrogenase</fullName>
    </submittedName>
</protein>
<gene>
    <name evidence="3" type="ORF">GCM10023196_066630</name>
</gene>
<dbReference type="EMBL" id="BAABHK010000011">
    <property type="protein sequence ID" value="GAA4632596.1"/>
    <property type="molecule type" value="Genomic_DNA"/>
</dbReference>
<dbReference type="SUPFAM" id="SSF51735">
    <property type="entry name" value="NAD(P)-binding Rossmann-fold domains"/>
    <property type="match status" value="1"/>
</dbReference>
<dbReference type="PANTHER" id="PTHR43477:SF1">
    <property type="entry name" value="DIHYDROANTICAPSIN 7-DEHYDROGENASE"/>
    <property type="match status" value="1"/>
</dbReference>
<reference evidence="4" key="1">
    <citation type="journal article" date="2019" name="Int. J. Syst. Evol. Microbiol.">
        <title>The Global Catalogue of Microorganisms (GCM) 10K type strain sequencing project: providing services to taxonomists for standard genome sequencing and annotation.</title>
        <authorList>
            <consortium name="The Broad Institute Genomics Platform"/>
            <consortium name="The Broad Institute Genome Sequencing Center for Infectious Disease"/>
            <person name="Wu L."/>
            <person name="Ma J."/>
        </authorList>
    </citation>
    <scope>NUCLEOTIDE SEQUENCE [LARGE SCALE GENOMIC DNA]</scope>
    <source>
        <strain evidence="4">JCM 17939</strain>
    </source>
</reference>
<evidence type="ECO:0000313" key="4">
    <source>
        <dbReference type="Proteomes" id="UP001501442"/>
    </source>
</evidence>
<evidence type="ECO:0000313" key="3">
    <source>
        <dbReference type="EMBL" id="GAA4632596.1"/>
    </source>
</evidence>
<dbReference type="Pfam" id="PF13561">
    <property type="entry name" value="adh_short_C2"/>
    <property type="match status" value="1"/>
</dbReference>
<evidence type="ECO:0000256" key="2">
    <source>
        <dbReference type="ARBA" id="ARBA00023002"/>
    </source>
</evidence>
<dbReference type="InterPro" id="IPR002347">
    <property type="entry name" value="SDR_fam"/>
</dbReference>
<dbReference type="InterPro" id="IPR036291">
    <property type="entry name" value="NAD(P)-bd_dom_sf"/>
</dbReference>